<keyword evidence="2" id="KW-0238">DNA-binding</keyword>
<dbReference type="Pfam" id="PF12833">
    <property type="entry name" value="HTH_18"/>
    <property type="match status" value="1"/>
</dbReference>
<name>A0A559KGZ3_9BACL</name>
<evidence type="ECO:0000256" key="1">
    <source>
        <dbReference type="ARBA" id="ARBA00023015"/>
    </source>
</evidence>
<dbReference type="PRINTS" id="PR00032">
    <property type="entry name" value="HTHARAC"/>
</dbReference>
<evidence type="ECO:0000256" key="2">
    <source>
        <dbReference type="ARBA" id="ARBA00023125"/>
    </source>
</evidence>
<dbReference type="EMBL" id="VNJI01000003">
    <property type="protein sequence ID" value="TVY11392.1"/>
    <property type="molecule type" value="Genomic_DNA"/>
</dbReference>
<evidence type="ECO:0000313" key="5">
    <source>
        <dbReference type="EMBL" id="TVY11392.1"/>
    </source>
</evidence>
<sequence>MARIISRQGEIVVDPNEWMKRAMERKHSGYIYQYYESEKYIKLALEKGDIHLIRDVLHKYKISGQPDRMSKEEAIFNDRANVIRFIDTAMRVAIDHHVDSEKACALGEIIISDISTVTDRVELIDALEKAIQLFIRLIKEEEKHAYSLHVEKCIRYVQQHIFDNLKVKELAIQQQISPDYLSNLFFCETGTNLSTFIHKQKIKEAELLFLYYPAYSINDVATMLSFKHLSHFSALFKRYTGITPKEYKNKHITTAAKNRGAVRLR</sequence>
<evidence type="ECO:0000313" key="6">
    <source>
        <dbReference type="Proteomes" id="UP000317036"/>
    </source>
</evidence>
<organism evidence="5 6">
    <name type="scientific">Paenibacillus cremeus</name>
    <dbReference type="NCBI Taxonomy" id="2163881"/>
    <lineage>
        <taxon>Bacteria</taxon>
        <taxon>Bacillati</taxon>
        <taxon>Bacillota</taxon>
        <taxon>Bacilli</taxon>
        <taxon>Bacillales</taxon>
        <taxon>Paenibacillaceae</taxon>
        <taxon>Paenibacillus</taxon>
    </lineage>
</organism>
<protein>
    <submittedName>
        <fullName evidence="5">Helix-turn-helix domain-containing protein</fullName>
    </submittedName>
</protein>
<accession>A0A559KGZ3</accession>
<proteinExistence type="predicted"/>
<dbReference type="InterPro" id="IPR009057">
    <property type="entry name" value="Homeodomain-like_sf"/>
</dbReference>
<dbReference type="Proteomes" id="UP000317036">
    <property type="component" value="Unassembled WGS sequence"/>
</dbReference>
<evidence type="ECO:0000259" key="4">
    <source>
        <dbReference type="PROSITE" id="PS01124"/>
    </source>
</evidence>
<keyword evidence="3" id="KW-0804">Transcription</keyword>
<keyword evidence="6" id="KW-1185">Reference proteome</keyword>
<comment type="caution">
    <text evidence="5">The sequence shown here is derived from an EMBL/GenBank/DDBJ whole genome shotgun (WGS) entry which is preliminary data.</text>
</comment>
<evidence type="ECO:0000256" key="3">
    <source>
        <dbReference type="ARBA" id="ARBA00023163"/>
    </source>
</evidence>
<reference evidence="5 6" key="1">
    <citation type="submission" date="2019-07" db="EMBL/GenBank/DDBJ databases">
        <authorList>
            <person name="Kim J."/>
        </authorList>
    </citation>
    <scope>NUCLEOTIDE SEQUENCE [LARGE SCALE GENOMIC DNA]</scope>
    <source>
        <strain evidence="5 6">JC52</strain>
    </source>
</reference>
<dbReference type="SMART" id="SM00342">
    <property type="entry name" value="HTH_ARAC"/>
    <property type="match status" value="1"/>
</dbReference>
<feature type="domain" description="HTH araC/xylS-type" evidence="4">
    <location>
        <begin position="151"/>
        <end position="250"/>
    </location>
</feature>
<dbReference type="PANTHER" id="PTHR43280:SF2">
    <property type="entry name" value="HTH-TYPE TRANSCRIPTIONAL REGULATOR EXSA"/>
    <property type="match status" value="1"/>
</dbReference>
<dbReference type="GO" id="GO:0043565">
    <property type="term" value="F:sequence-specific DNA binding"/>
    <property type="evidence" value="ECO:0007669"/>
    <property type="project" value="InterPro"/>
</dbReference>
<dbReference type="GO" id="GO:0003700">
    <property type="term" value="F:DNA-binding transcription factor activity"/>
    <property type="evidence" value="ECO:0007669"/>
    <property type="project" value="InterPro"/>
</dbReference>
<dbReference type="PANTHER" id="PTHR43280">
    <property type="entry name" value="ARAC-FAMILY TRANSCRIPTIONAL REGULATOR"/>
    <property type="match status" value="1"/>
</dbReference>
<dbReference type="AlphaFoldDB" id="A0A559KGZ3"/>
<dbReference type="Gene3D" id="1.10.10.60">
    <property type="entry name" value="Homeodomain-like"/>
    <property type="match status" value="2"/>
</dbReference>
<dbReference type="PROSITE" id="PS01124">
    <property type="entry name" value="HTH_ARAC_FAMILY_2"/>
    <property type="match status" value="1"/>
</dbReference>
<gene>
    <name evidence="5" type="ORF">FPZ49_03965</name>
</gene>
<dbReference type="InterPro" id="IPR020449">
    <property type="entry name" value="Tscrpt_reg_AraC-type_HTH"/>
</dbReference>
<keyword evidence="1" id="KW-0805">Transcription regulation</keyword>
<dbReference type="InterPro" id="IPR018060">
    <property type="entry name" value="HTH_AraC"/>
</dbReference>
<dbReference type="SUPFAM" id="SSF46689">
    <property type="entry name" value="Homeodomain-like"/>
    <property type="match status" value="1"/>
</dbReference>
<dbReference type="OrthoDB" id="247151at2"/>